<reference evidence="1 2" key="1">
    <citation type="submission" date="2020-05" db="EMBL/GenBank/DDBJ databases">
        <title>Whole genome shotgun sequence of Streptomyces microflavus NBRC 13062.</title>
        <authorList>
            <person name="Komaki H."/>
            <person name="Tamura T."/>
        </authorList>
    </citation>
    <scope>NUCLEOTIDE SEQUENCE [LARGE SCALE GENOMIC DNA]</scope>
    <source>
        <strain evidence="1 2">NBRC 13062</strain>
    </source>
</reference>
<evidence type="ECO:0000313" key="2">
    <source>
        <dbReference type="Proteomes" id="UP000498740"/>
    </source>
</evidence>
<organism evidence="1 2">
    <name type="scientific">Streptomyces microflavus</name>
    <name type="common">Streptomyces lipmanii</name>
    <dbReference type="NCBI Taxonomy" id="1919"/>
    <lineage>
        <taxon>Bacteria</taxon>
        <taxon>Bacillati</taxon>
        <taxon>Actinomycetota</taxon>
        <taxon>Actinomycetes</taxon>
        <taxon>Kitasatosporales</taxon>
        <taxon>Streptomycetaceae</taxon>
        <taxon>Streptomyces</taxon>
    </lineage>
</organism>
<dbReference type="Proteomes" id="UP000498740">
    <property type="component" value="Unassembled WGS sequence"/>
</dbReference>
<dbReference type="EMBL" id="BLWD01000002">
    <property type="protein sequence ID" value="GFN09559.1"/>
    <property type="molecule type" value="Genomic_DNA"/>
</dbReference>
<protein>
    <submittedName>
        <fullName evidence="1">Uncharacterized protein</fullName>
    </submittedName>
</protein>
<proteinExistence type="predicted"/>
<accession>A0A7J0D4X4</accession>
<comment type="caution">
    <text evidence="1">The sequence shown here is derived from an EMBL/GenBank/DDBJ whole genome shotgun (WGS) entry which is preliminary data.</text>
</comment>
<dbReference type="AlphaFoldDB" id="A0A7J0D4X4"/>
<evidence type="ECO:0000313" key="1">
    <source>
        <dbReference type="EMBL" id="GFN09559.1"/>
    </source>
</evidence>
<sequence>MRESRRDPIASIWAVMQVMASTVAARVSAPWAWTDVSTSSTALLVRRRAVRRAGRAATTAAARMATEEMTAMMISGAMGHALTLKPRLTPSFSSDALPGMPSAAEPV</sequence>
<name>A0A7J0D4X4_STRMI</name>
<gene>
    <name evidence="1" type="ORF">Smic_81150</name>
</gene>